<dbReference type="AlphaFoldDB" id="A0A2G9HCE6"/>
<accession>A0A2G9HCE6</accession>
<dbReference type="Proteomes" id="UP000231279">
    <property type="component" value="Unassembled WGS sequence"/>
</dbReference>
<keyword evidence="2" id="KW-1185">Reference proteome</keyword>
<dbReference type="OrthoDB" id="779856at2759"/>
<name>A0A2G9HCE6_9LAMI</name>
<dbReference type="InterPro" id="IPR039280">
    <property type="entry name" value="VUP"/>
</dbReference>
<protein>
    <submittedName>
        <fullName evidence="1">Uncharacterized protein</fullName>
    </submittedName>
</protein>
<sequence length="151" mass="16768">MENSTNIPEESSWTFYIQGFMCDNNEDDGNSCFSSEFESPSLVSDATSSAVKKLMTEGGKSNCKSPGNVMSKQNSFKKQKTYKVISAMDHDLEDTASSPVNSPKVSYMNQFMNQKGKAKMDVSEVQRNIFGRGGVFAVQRDRKCTELKKGI</sequence>
<organism evidence="1 2">
    <name type="scientific">Handroanthus impetiginosus</name>
    <dbReference type="NCBI Taxonomy" id="429701"/>
    <lineage>
        <taxon>Eukaryota</taxon>
        <taxon>Viridiplantae</taxon>
        <taxon>Streptophyta</taxon>
        <taxon>Embryophyta</taxon>
        <taxon>Tracheophyta</taxon>
        <taxon>Spermatophyta</taxon>
        <taxon>Magnoliopsida</taxon>
        <taxon>eudicotyledons</taxon>
        <taxon>Gunneridae</taxon>
        <taxon>Pentapetalae</taxon>
        <taxon>asterids</taxon>
        <taxon>lamiids</taxon>
        <taxon>Lamiales</taxon>
        <taxon>Bignoniaceae</taxon>
        <taxon>Crescentiina</taxon>
        <taxon>Tabebuia alliance</taxon>
        <taxon>Handroanthus</taxon>
    </lineage>
</organism>
<dbReference type="PANTHER" id="PTHR33974">
    <property type="entry name" value="VASCULAR-RELATED UNKNOWN PROTEIN 1-RELATED"/>
    <property type="match status" value="1"/>
</dbReference>
<evidence type="ECO:0000313" key="2">
    <source>
        <dbReference type="Proteomes" id="UP000231279"/>
    </source>
</evidence>
<dbReference type="STRING" id="429701.A0A2G9HCE6"/>
<reference evidence="2" key="1">
    <citation type="journal article" date="2018" name="Gigascience">
        <title>Genome assembly of the Pink Ipe (Handroanthus impetiginosus, Bignoniaceae), a highly valued, ecologically keystone Neotropical timber forest tree.</title>
        <authorList>
            <person name="Silva-Junior O.B."/>
            <person name="Grattapaglia D."/>
            <person name="Novaes E."/>
            <person name="Collevatti R.G."/>
        </authorList>
    </citation>
    <scope>NUCLEOTIDE SEQUENCE [LARGE SCALE GENOMIC DNA]</scope>
    <source>
        <strain evidence="2">cv. UFG-1</strain>
    </source>
</reference>
<proteinExistence type="predicted"/>
<gene>
    <name evidence="1" type="ORF">CDL12_12232</name>
</gene>
<dbReference type="PANTHER" id="PTHR33974:SF18">
    <property type="match status" value="1"/>
</dbReference>
<evidence type="ECO:0000313" key="1">
    <source>
        <dbReference type="EMBL" id="PIN15133.1"/>
    </source>
</evidence>
<comment type="caution">
    <text evidence="1">The sequence shown here is derived from an EMBL/GenBank/DDBJ whole genome shotgun (WGS) entry which is preliminary data.</text>
</comment>
<dbReference type="EMBL" id="NKXS01002139">
    <property type="protein sequence ID" value="PIN15133.1"/>
    <property type="molecule type" value="Genomic_DNA"/>
</dbReference>
<dbReference type="GO" id="GO:0010089">
    <property type="term" value="P:xylem development"/>
    <property type="evidence" value="ECO:0007669"/>
    <property type="project" value="InterPro"/>
</dbReference>